<reference evidence="1 2" key="1">
    <citation type="submission" date="2017-05" db="EMBL/GenBank/DDBJ databases">
        <title>The Genome Sequence of Tsuchiyaea wingfieldii DSM 27421.</title>
        <authorList>
            <person name="Cuomo C."/>
            <person name="Passer A."/>
            <person name="Billmyre B."/>
            <person name="Heitman J."/>
        </authorList>
    </citation>
    <scope>NUCLEOTIDE SEQUENCE [LARGE SCALE GENOMIC DNA]</scope>
    <source>
        <strain evidence="1 2">DSM 27421</strain>
    </source>
</reference>
<accession>A0A5D3B1V8</accession>
<name>A0A5D3B1V8_9TREE</name>
<protein>
    <submittedName>
        <fullName evidence="1">Uncharacterized protein</fullName>
    </submittedName>
</protein>
<proteinExistence type="predicted"/>
<comment type="caution">
    <text evidence="1">The sequence shown here is derived from an EMBL/GenBank/DDBJ whole genome shotgun (WGS) entry which is preliminary data.</text>
</comment>
<gene>
    <name evidence="1" type="ORF">B9479_003152</name>
</gene>
<dbReference type="EMBL" id="NIDF01000028">
    <property type="protein sequence ID" value="TYJ56166.1"/>
    <property type="molecule type" value="Genomic_DNA"/>
</dbReference>
<sequence length="359" mass="40493">MRCEQNLPSNPNNFSLVPVYDITSLSLLPAELQNIVFSFLTADPCPNITFALARLSKSHYSDIIPRLYKCLVVTDDIVSRGVFEGLLAEANLPEPQAEERRLPSKRDLLEGCQSLVITSLSAMKALKGTIASWNMAIHQRRQQEGVVPDRLEGLFNKVVHLAFESRCIETICREDETRDGDEHAWPLKNLSHVCYRLPHPMPEEMTDTIKTFQRYCPHFRVLRIHNCKSGDYIVPGLGHGLGGDMVFYDMLPLEVGEGANDDMHSMLARQVDSIVDYCADHIVLWWTWNETDVPGVLKVGRPEIIITNLRTITSSDGAVVSSFSSPDTKQFLEDVQKEVRRRAGNRANIVRWFNTGGAK</sequence>
<organism evidence="1 2">
    <name type="scientific">Cryptococcus floricola</name>
    <dbReference type="NCBI Taxonomy" id="2591691"/>
    <lineage>
        <taxon>Eukaryota</taxon>
        <taxon>Fungi</taxon>
        <taxon>Dikarya</taxon>
        <taxon>Basidiomycota</taxon>
        <taxon>Agaricomycotina</taxon>
        <taxon>Tremellomycetes</taxon>
        <taxon>Tremellales</taxon>
        <taxon>Cryptococcaceae</taxon>
        <taxon>Cryptococcus</taxon>
    </lineage>
</organism>
<evidence type="ECO:0000313" key="1">
    <source>
        <dbReference type="EMBL" id="TYJ56166.1"/>
    </source>
</evidence>
<evidence type="ECO:0000313" key="2">
    <source>
        <dbReference type="Proteomes" id="UP000322245"/>
    </source>
</evidence>
<dbReference type="Proteomes" id="UP000322245">
    <property type="component" value="Unassembled WGS sequence"/>
</dbReference>
<dbReference type="AlphaFoldDB" id="A0A5D3B1V8"/>
<keyword evidence="2" id="KW-1185">Reference proteome</keyword>